<dbReference type="VEuPathDB" id="FungiDB:BO72DRAFT_493834"/>
<gene>
    <name evidence="1" type="ORF">BO72DRAFT_493834</name>
</gene>
<protein>
    <recommendedName>
        <fullName evidence="3">BTB domain-containing protein</fullName>
    </recommendedName>
</protein>
<accession>A0A8G1RYA2</accession>
<organism evidence="1 2">
    <name type="scientific">Aspergillus fijiensis CBS 313.89</name>
    <dbReference type="NCBI Taxonomy" id="1448319"/>
    <lineage>
        <taxon>Eukaryota</taxon>
        <taxon>Fungi</taxon>
        <taxon>Dikarya</taxon>
        <taxon>Ascomycota</taxon>
        <taxon>Pezizomycotina</taxon>
        <taxon>Eurotiomycetes</taxon>
        <taxon>Eurotiomycetidae</taxon>
        <taxon>Eurotiales</taxon>
        <taxon>Aspergillaceae</taxon>
        <taxon>Aspergillus</taxon>
    </lineage>
</organism>
<evidence type="ECO:0000313" key="2">
    <source>
        <dbReference type="Proteomes" id="UP000249789"/>
    </source>
</evidence>
<reference evidence="1 2" key="1">
    <citation type="submission" date="2018-02" db="EMBL/GenBank/DDBJ databases">
        <title>The genomes of Aspergillus section Nigri reveals drivers in fungal speciation.</title>
        <authorList>
            <consortium name="DOE Joint Genome Institute"/>
            <person name="Vesth T.C."/>
            <person name="Nybo J."/>
            <person name="Theobald S."/>
            <person name="Brandl J."/>
            <person name="Frisvad J.C."/>
            <person name="Nielsen K.F."/>
            <person name="Lyhne E.K."/>
            <person name="Kogle M.E."/>
            <person name="Kuo A."/>
            <person name="Riley R."/>
            <person name="Clum A."/>
            <person name="Nolan M."/>
            <person name="Lipzen A."/>
            <person name="Salamov A."/>
            <person name="Henrissat B."/>
            <person name="Wiebenga A."/>
            <person name="De vries R.P."/>
            <person name="Grigoriev I.V."/>
            <person name="Mortensen U.H."/>
            <person name="Andersen M.R."/>
            <person name="Baker S.E."/>
        </authorList>
    </citation>
    <scope>NUCLEOTIDE SEQUENCE [LARGE SCALE GENOMIC DNA]</scope>
    <source>
        <strain evidence="1 2">CBS 313.89</strain>
    </source>
</reference>
<evidence type="ECO:0008006" key="3">
    <source>
        <dbReference type="Google" id="ProtNLM"/>
    </source>
</evidence>
<sequence length="304" mass="34689">MDTEFGEIISSPLFTFIVGKAKKEITVHAQALASLSSTLDKLTNGEMIEAKTRWVDWSEVTDEATFLRLCEYAYVRDYTPPPCSYREVKPLSVPVSKSPEPVEELFDVPAEPEAPAASPTPLDSPEPTYDLGHLRKPPVNASNTAIFDGYILPRKNPKKMRWLRRLFDFDKFKEQHWHDDFRVNKYAPKGNSHPREDFTDVFVGHVELYILADRYGVLQLKELVKYKLAATLTQFTLCKHNVIDLVEPIQLLYQNTLPGDALRALIVGYVLSVLDQIGASADFQKLLAEGGEFVLDFWKTFWKF</sequence>
<dbReference type="OrthoDB" id="9997739at2759"/>
<name>A0A8G1RYA2_9EURO</name>
<dbReference type="RefSeq" id="XP_040804015.1">
    <property type="nucleotide sequence ID" value="XM_040948416.1"/>
</dbReference>
<dbReference type="GeneID" id="63865749"/>
<proteinExistence type="predicted"/>
<dbReference type="AlphaFoldDB" id="A0A8G1RYA2"/>
<dbReference type="PANTHER" id="PTHR47843">
    <property type="entry name" value="BTB DOMAIN-CONTAINING PROTEIN-RELATED"/>
    <property type="match status" value="1"/>
</dbReference>
<keyword evidence="2" id="KW-1185">Reference proteome</keyword>
<dbReference type="Proteomes" id="UP000249789">
    <property type="component" value="Unassembled WGS sequence"/>
</dbReference>
<evidence type="ECO:0000313" key="1">
    <source>
        <dbReference type="EMBL" id="RAK80005.1"/>
    </source>
</evidence>
<dbReference type="InterPro" id="IPR011333">
    <property type="entry name" value="SKP1/BTB/POZ_sf"/>
</dbReference>
<dbReference type="EMBL" id="KZ824631">
    <property type="protein sequence ID" value="RAK80005.1"/>
    <property type="molecule type" value="Genomic_DNA"/>
</dbReference>
<dbReference type="Gene3D" id="3.30.710.10">
    <property type="entry name" value="Potassium Channel Kv1.1, Chain A"/>
    <property type="match status" value="1"/>
</dbReference>